<keyword evidence="5" id="KW-0238">DNA-binding</keyword>
<dbReference type="Gene3D" id="3.30.565.10">
    <property type="entry name" value="Histidine kinase-like ATPase, C-terminal domain"/>
    <property type="match status" value="1"/>
</dbReference>
<dbReference type="InterPro" id="IPR001789">
    <property type="entry name" value="Sig_transdc_resp-reg_receiver"/>
</dbReference>
<dbReference type="InterPro" id="IPR013783">
    <property type="entry name" value="Ig-like_fold"/>
</dbReference>
<keyword evidence="3 7" id="KW-0597">Phosphoprotein</keyword>
<organism evidence="12 13">
    <name type="scientific">Flavivirga amylovorans</name>
    <dbReference type="NCBI Taxonomy" id="870486"/>
    <lineage>
        <taxon>Bacteria</taxon>
        <taxon>Pseudomonadati</taxon>
        <taxon>Bacteroidota</taxon>
        <taxon>Flavobacteriia</taxon>
        <taxon>Flavobacteriales</taxon>
        <taxon>Flavobacteriaceae</taxon>
        <taxon>Flavivirga</taxon>
    </lineage>
</organism>
<dbReference type="Pfam" id="PF00072">
    <property type="entry name" value="Response_reg"/>
    <property type="match status" value="1"/>
</dbReference>
<dbReference type="SMART" id="SM00388">
    <property type="entry name" value="HisKA"/>
    <property type="match status" value="1"/>
</dbReference>
<dbReference type="SUPFAM" id="SSF63829">
    <property type="entry name" value="Calcium-dependent phosphotriesterase"/>
    <property type="match status" value="2"/>
</dbReference>
<evidence type="ECO:0000256" key="6">
    <source>
        <dbReference type="ARBA" id="ARBA00023163"/>
    </source>
</evidence>
<dbReference type="SMART" id="SM00387">
    <property type="entry name" value="HATPase_c"/>
    <property type="match status" value="1"/>
</dbReference>
<dbReference type="Gene3D" id="1.10.287.130">
    <property type="match status" value="1"/>
</dbReference>
<evidence type="ECO:0000256" key="8">
    <source>
        <dbReference type="SAM" id="Coils"/>
    </source>
</evidence>
<evidence type="ECO:0000256" key="4">
    <source>
        <dbReference type="ARBA" id="ARBA00023015"/>
    </source>
</evidence>
<evidence type="ECO:0000256" key="1">
    <source>
        <dbReference type="ARBA" id="ARBA00000085"/>
    </source>
</evidence>
<dbReference type="PROSITE" id="PS01124">
    <property type="entry name" value="HTH_ARAC_FAMILY_2"/>
    <property type="match status" value="1"/>
</dbReference>
<dbReference type="SUPFAM" id="SSF46689">
    <property type="entry name" value="Homeodomain-like"/>
    <property type="match status" value="1"/>
</dbReference>
<dbReference type="InterPro" id="IPR011047">
    <property type="entry name" value="Quinoprotein_ADH-like_sf"/>
</dbReference>
<gene>
    <name evidence="12" type="ORF">Q4Q39_00450</name>
</gene>
<dbReference type="SUPFAM" id="SSF55874">
    <property type="entry name" value="ATPase domain of HSP90 chaperone/DNA topoisomerase II/histidine kinase"/>
    <property type="match status" value="1"/>
</dbReference>
<dbReference type="EMBL" id="JAUOEM010000001">
    <property type="protein sequence ID" value="MDO5985860.1"/>
    <property type="molecule type" value="Genomic_DNA"/>
</dbReference>
<keyword evidence="6" id="KW-0804">Transcription</keyword>
<dbReference type="InterPro" id="IPR009057">
    <property type="entry name" value="Homeodomain-like_sf"/>
</dbReference>
<dbReference type="Pfam" id="PF07495">
    <property type="entry name" value="Y_Y_Y"/>
    <property type="match status" value="1"/>
</dbReference>
<dbReference type="RefSeq" id="WP_303280406.1">
    <property type="nucleotide sequence ID" value="NZ_BAABCZ010000016.1"/>
</dbReference>
<evidence type="ECO:0000259" key="10">
    <source>
        <dbReference type="PROSITE" id="PS50109"/>
    </source>
</evidence>
<dbReference type="Gene3D" id="2.60.40.10">
    <property type="entry name" value="Immunoglobulins"/>
    <property type="match status" value="1"/>
</dbReference>
<dbReference type="Pfam" id="PF12833">
    <property type="entry name" value="HTH_18"/>
    <property type="match status" value="1"/>
</dbReference>
<protein>
    <recommendedName>
        <fullName evidence="2">histidine kinase</fullName>
        <ecNumber evidence="2">2.7.13.3</ecNumber>
    </recommendedName>
</protein>
<keyword evidence="8" id="KW-0175">Coiled coil</keyword>
<reference evidence="12" key="1">
    <citation type="submission" date="2023-07" db="EMBL/GenBank/DDBJ databases">
        <title>Two novel species in the genus Flavivirga.</title>
        <authorList>
            <person name="Kwon K."/>
        </authorList>
    </citation>
    <scope>NUCLEOTIDE SEQUENCE</scope>
    <source>
        <strain evidence="12">KACC 14157</strain>
    </source>
</reference>
<dbReference type="Proteomes" id="UP001176891">
    <property type="component" value="Unassembled WGS sequence"/>
</dbReference>
<feature type="domain" description="Response regulatory" evidence="11">
    <location>
        <begin position="1120"/>
        <end position="1235"/>
    </location>
</feature>
<dbReference type="PANTHER" id="PTHR43547">
    <property type="entry name" value="TWO-COMPONENT HISTIDINE KINASE"/>
    <property type="match status" value="1"/>
</dbReference>
<feature type="modified residue" description="4-aspartylphosphate" evidence="7">
    <location>
        <position position="1168"/>
    </location>
</feature>
<dbReference type="Gene3D" id="2.130.10.10">
    <property type="entry name" value="YVTN repeat-like/Quinoprotein amine dehydrogenase"/>
    <property type="match status" value="2"/>
</dbReference>
<dbReference type="InterPro" id="IPR018060">
    <property type="entry name" value="HTH_AraC"/>
</dbReference>
<dbReference type="InterPro" id="IPR011006">
    <property type="entry name" value="CheY-like_superfamily"/>
</dbReference>
<evidence type="ECO:0000313" key="13">
    <source>
        <dbReference type="Proteomes" id="UP001176891"/>
    </source>
</evidence>
<comment type="catalytic activity">
    <reaction evidence="1">
        <text>ATP + protein L-histidine = ADP + protein N-phospho-L-histidine.</text>
        <dbReference type="EC" id="2.7.13.3"/>
    </reaction>
</comment>
<evidence type="ECO:0000259" key="9">
    <source>
        <dbReference type="PROSITE" id="PS01124"/>
    </source>
</evidence>
<dbReference type="InterPro" id="IPR011110">
    <property type="entry name" value="Reg_prop"/>
</dbReference>
<dbReference type="Gene3D" id="3.40.50.2300">
    <property type="match status" value="1"/>
</dbReference>
<dbReference type="PRINTS" id="PR00344">
    <property type="entry name" value="BCTRLSENSOR"/>
</dbReference>
<dbReference type="CDD" id="cd00082">
    <property type="entry name" value="HisKA"/>
    <property type="match status" value="1"/>
</dbReference>
<dbReference type="PROSITE" id="PS50109">
    <property type="entry name" value="HIS_KIN"/>
    <property type="match status" value="1"/>
</dbReference>
<name>A0ABT8WVZ7_9FLAO</name>
<keyword evidence="4" id="KW-0805">Transcription regulation</keyword>
<dbReference type="SUPFAM" id="SSF47384">
    <property type="entry name" value="Homodimeric domain of signal transducing histidine kinase"/>
    <property type="match status" value="1"/>
</dbReference>
<dbReference type="SMART" id="SM00448">
    <property type="entry name" value="REC"/>
    <property type="match status" value="1"/>
</dbReference>
<evidence type="ECO:0000259" key="11">
    <source>
        <dbReference type="PROSITE" id="PS50110"/>
    </source>
</evidence>
<dbReference type="PROSITE" id="PS50110">
    <property type="entry name" value="RESPONSE_REGULATORY"/>
    <property type="match status" value="1"/>
</dbReference>
<dbReference type="InterPro" id="IPR015943">
    <property type="entry name" value="WD40/YVTN_repeat-like_dom_sf"/>
</dbReference>
<dbReference type="Pfam" id="PF00512">
    <property type="entry name" value="HisKA"/>
    <property type="match status" value="1"/>
</dbReference>
<dbReference type="SUPFAM" id="SSF50998">
    <property type="entry name" value="Quinoprotein alcohol dehydrogenase-like"/>
    <property type="match status" value="1"/>
</dbReference>
<evidence type="ECO:0000256" key="3">
    <source>
        <dbReference type="ARBA" id="ARBA00022553"/>
    </source>
</evidence>
<dbReference type="InterPro" id="IPR004358">
    <property type="entry name" value="Sig_transdc_His_kin-like_C"/>
</dbReference>
<dbReference type="InterPro" id="IPR036097">
    <property type="entry name" value="HisK_dim/P_sf"/>
</dbReference>
<dbReference type="InterPro" id="IPR003594">
    <property type="entry name" value="HATPase_dom"/>
</dbReference>
<dbReference type="Gene3D" id="1.10.10.60">
    <property type="entry name" value="Homeodomain-like"/>
    <property type="match status" value="1"/>
</dbReference>
<proteinExistence type="predicted"/>
<comment type="caution">
    <text evidence="12">The sequence shown here is derived from an EMBL/GenBank/DDBJ whole genome shotgun (WGS) entry which is preliminary data.</text>
</comment>
<evidence type="ECO:0000256" key="2">
    <source>
        <dbReference type="ARBA" id="ARBA00012438"/>
    </source>
</evidence>
<dbReference type="EC" id="2.7.13.3" evidence="2"/>
<dbReference type="PANTHER" id="PTHR43547:SF2">
    <property type="entry name" value="HYBRID SIGNAL TRANSDUCTION HISTIDINE KINASE C"/>
    <property type="match status" value="1"/>
</dbReference>
<dbReference type="SMART" id="SM00342">
    <property type="entry name" value="HTH_ARAC"/>
    <property type="match status" value="1"/>
</dbReference>
<dbReference type="SUPFAM" id="SSF52172">
    <property type="entry name" value="CheY-like"/>
    <property type="match status" value="1"/>
</dbReference>
<dbReference type="Pfam" id="PF02518">
    <property type="entry name" value="HATPase_c"/>
    <property type="match status" value="1"/>
</dbReference>
<evidence type="ECO:0000256" key="5">
    <source>
        <dbReference type="ARBA" id="ARBA00023125"/>
    </source>
</evidence>
<dbReference type="InterPro" id="IPR036890">
    <property type="entry name" value="HATPase_C_sf"/>
</dbReference>
<dbReference type="InterPro" id="IPR003661">
    <property type="entry name" value="HisK_dim/P_dom"/>
</dbReference>
<dbReference type="InterPro" id="IPR011123">
    <property type="entry name" value="Y_Y_Y"/>
</dbReference>
<feature type="domain" description="HTH araC/xylS-type" evidence="9">
    <location>
        <begin position="1267"/>
        <end position="1366"/>
    </location>
</feature>
<sequence>MKKVIILITICLFSKLYGQNALEYAQKFTISEGLAHNGVTCMLEDSRGFLWFGSYDGLNKYDGYKFTTYKNTVNSNIISSNRVRALNEDHNGNIWIGTEKGLTLYDAKSESFRQIKNINQDRFLVQNAIIRHILINQAQDIVLVSTEANGILVFNNDYKFLGKYYPGQVSNKQNIVFFKGIPLDNTKYLFSTSSGVFQFNFEDKSFVQVLEDQIGYSESIEAIGESKFIVAKQHGAVIINYRGNNNGSFTIENEFLQNYNIKALLFDVTKNLWVGAIKKGVLKITNIDDFINKKPNSIQQFDDGLGLLRTSALMETSRGNCWVATFNEGVYRFNVVIPPFKSCNVKMNYPYGLESNSVRHIAAIDDDRVYLTSTDGDLVLFNTKKEVFEPIGLKKQYAIKKKISTIYLDSKKNIWLKFEGGINLFRIKQGSTYLEEIRFESAQDKEDFATAFRSFTEDKYGHLWIGTNSDVYRIRINELNEVTKVENLNDNPYFSRKTLTRARVVYADPVYDFVWVGADSDGLFRVENKIETIDKLGITQYKANTVDEYSISSDFVSSIIRLPNEEFWIGTEGGGVCKVLNSESSPQFISYSEENGLSNNAVKSILYDDNNNLWITTNIGLNKLDTKDFRIRKFKKSDGLPFEDFFYASQKLPNGTILLSGFDGFCYFKPNDVTEKEPLPKLQFDNLRILNTAILPGDTIDDRVLLSKSLNELDEIVLKHNENVFSLEVLSLHFLNSQNHNLKYRLLPLREEWVQVPSSQNTIQYNDLQHGEYELHVMASNALNQWTPPKVLKIIVKPSIWNTNMAYTMYVLLSLLLIFIVIRGILKIQALNHKVEIEQLTISSVKKLNEAKLRFFSNISHEIKTPLTLISSPIETLLKSSGKNATLNDRLNLMKRQVRKIEQLINQVHDFQRADANHLKLNYSRFRFDMFIEELVKDFGYLARKDEKELQIERKKSKIIVAADKAKLEKIFNNLFSNALKYTKQKDTITVDYSVEDKDLIVVIEDTGQGIDEVDLPHVFERFYQSHHIKDMHNSGSGIGLSFSKRLVEMHYGYITVESNFGEGTKFTVRLPIVKEHTESEDIIEDINLPDEKEINLDASLIQEYNPLDIKISGDFAESLIFYVEDNTEMRNYVAEVLSKYFDIKTFSNGQECLDAMEDRWPDIVISDIQMPILDGLSLCIKIKSDLKTSHIPVILLTALTNIKDQVQGIRDGADAYITKPFNVQHLVTNTEALLTNRKKLRERFHVGIPLTRDNNINDRNDNAFLDKLYSIIEENLGNHEFNLNDLAREMYLNRTHFFQKVKALTNQTPFELLKMYRLKRSTDFLLQENMSVKEVALVSGFKSRTNFSKVFKDTYNTSPSIYAEEMKKKRKTEY</sequence>
<dbReference type="InterPro" id="IPR018062">
    <property type="entry name" value="HTH_AraC-typ_CS"/>
</dbReference>
<dbReference type="Pfam" id="PF07494">
    <property type="entry name" value="Reg_prop"/>
    <property type="match status" value="4"/>
</dbReference>
<feature type="coiled-coil region" evidence="8">
    <location>
        <begin position="884"/>
        <end position="914"/>
    </location>
</feature>
<dbReference type="PROSITE" id="PS00041">
    <property type="entry name" value="HTH_ARAC_FAMILY_1"/>
    <property type="match status" value="1"/>
</dbReference>
<dbReference type="CDD" id="cd00156">
    <property type="entry name" value="REC"/>
    <property type="match status" value="1"/>
</dbReference>
<dbReference type="InterPro" id="IPR005467">
    <property type="entry name" value="His_kinase_dom"/>
</dbReference>
<evidence type="ECO:0000256" key="7">
    <source>
        <dbReference type="PROSITE-ProRule" id="PRU00169"/>
    </source>
</evidence>
<keyword evidence="13" id="KW-1185">Reference proteome</keyword>
<feature type="domain" description="Histidine kinase" evidence="10">
    <location>
        <begin position="858"/>
        <end position="1075"/>
    </location>
</feature>
<accession>A0ABT8WVZ7</accession>
<evidence type="ECO:0000313" key="12">
    <source>
        <dbReference type="EMBL" id="MDO5985860.1"/>
    </source>
</evidence>